<dbReference type="SMART" id="SM00487">
    <property type="entry name" value="DEXDc"/>
    <property type="match status" value="1"/>
</dbReference>
<dbReference type="InterPro" id="IPR047112">
    <property type="entry name" value="RecG/Mfd"/>
</dbReference>
<dbReference type="InterPro" id="IPR014001">
    <property type="entry name" value="Helicase_ATP-bd"/>
</dbReference>
<keyword evidence="3" id="KW-0227">DNA damage</keyword>
<evidence type="ECO:0000256" key="1">
    <source>
        <dbReference type="ARBA" id="ARBA00022490"/>
    </source>
</evidence>
<dbReference type="PROSITE" id="PS51192">
    <property type="entry name" value="HELICASE_ATP_BIND_1"/>
    <property type="match status" value="1"/>
</dbReference>
<evidence type="ECO:0000259" key="9">
    <source>
        <dbReference type="PROSITE" id="PS51192"/>
    </source>
</evidence>
<keyword evidence="6" id="KW-0067">ATP-binding</keyword>
<protein>
    <recommendedName>
        <fullName evidence="13">Transcription-repair coupling factor</fullName>
    </recommendedName>
</protein>
<evidence type="ECO:0000256" key="6">
    <source>
        <dbReference type="ARBA" id="ARBA00022840"/>
    </source>
</evidence>
<dbReference type="CDD" id="cd17991">
    <property type="entry name" value="DEXHc_TRCF"/>
    <property type="match status" value="1"/>
</dbReference>
<dbReference type="InterPro" id="IPR036101">
    <property type="entry name" value="CarD-like/TRCF_RID_sf"/>
</dbReference>
<dbReference type="PANTHER" id="PTHR47964">
    <property type="entry name" value="ATP-DEPENDENT DNA HELICASE HOMOLOG RECG, CHLOROPLASTIC"/>
    <property type="match status" value="1"/>
</dbReference>
<dbReference type="InterPro" id="IPR011545">
    <property type="entry name" value="DEAD/DEAH_box_helicase_dom"/>
</dbReference>
<evidence type="ECO:0000256" key="3">
    <source>
        <dbReference type="ARBA" id="ARBA00022763"/>
    </source>
</evidence>
<evidence type="ECO:0000256" key="5">
    <source>
        <dbReference type="ARBA" id="ARBA00022806"/>
    </source>
</evidence>
<dbReference type="STRING" id="1802115.A2756_00935"/>
<dbReference type="Pfam" id="PF17757">
    <property type="entry name" value="UvrB_inter"/>
    <property type="match status" value="1"/>
</dbReference>
<dbReference type="AlphaFoldDB" id="A0A1G2G5N9"/>
<dbReference type="GO" id="GO:0003677">
    <property type="term" value="F:DNA binding"/>
    <property type="evidence" value="ECO:0007669"/>
    <property type="project" value="UniProtKB-KW"/>
</dbReference>
<dbReference type="Gene3D" id="2.40.10.170">
    <property type="match status" value="1"/>
</dbReference>
<proteinExistence type="predicted"/>
<comment type="caution">
    <text evidence="11">The sequence shown here is derived from an EMBL/GenBank/DDBJ whole genome shotgun (WGS) entry which is preliminary data.</text>
</comment>
<evidence type="ECO:0000313" key="12">
    <source>
        <dbReference type="Proteomes" id="UP000177785"/>
    </source>
</evidence>
<dbReference type="SUPFAM" id="SSF52540">
    <property type="entry name" value="P-loop containing nucleoside triphosphate hydrolases"/>
    <property type="match status" value="3"/>
</dbReference>
<keyword evidence="2" id="KW-0547">Nucleotide-binding</keyword>
<dbReference type="Pfam" id="PF00270">
    <property type="entry name" value="DEAD"/>
    <property type="match status" value="1"/>
</dbReference>
<dbReference type="Gene3D" id="3.40.50.300">
    <property type="entry name" value="P-loop containing nucleotide triphosphate hydrolases"/>
    <property type="match status" value="2"/>
</dbReference>
<keyword evidence="8" id="KW-0234">DNA repair</keyword>
<dbReference type="InterPro" id="IPR003711">
    <property type="entry name" value="CarD-like/TRCF_RID"/>
</dbReference>
<dbReference type="Pfam" id="PF02559">
    <property type="entry name" value="CarD_TRCF_RID"/>
    <property type="match status" value="1"/>
</dbReference>
<evidence type="ECO:0000256" key="7">
    <source>
        <dbReference type="ARBA" id="ARBA00023125"/>
    </source>
</evidence>
<dbReference type="InterPro" id="IPR027417">
    <property type="entry name" value="P-loop_NTPase"/>
</dbReference>
<feature type="domain" description="Helicase C-terminal" evidence="10">
    <location>
        <begin position="464"/>
        <end position="617"/>
    </location>
</feature>
<evidence type="ECO:0008006" key="13">
    <source>
        <dbReference type="Google" id="ProtNLM"/>
    </source>
</evidence>
<dbReference type="Pfam" id="PF00271">
    <property type="entry name" value="Helicase_C"/>
    <property type="match status" value="1"/>
</dbReference>
<feature type="domain" description="Helicase ATP-binding" evidence="9">
    <location>
        <begin position="282"/>
        <end position="443"/>
    </location>
</feature>
<evidence type="ECO:0000256" key="2">
    <source>
        <dbReference type="ARBA" id="ARBA00022741"/>
    </source>
</evidence>
<dbReference type="GO" id="GO:0005524">
    <property type="term" value="F:ATP binding"/>
    <property type="evidence" value="ECO:0007669"/>
    <property type="project" value="UniProtKB-KW"/>
</dbReference>
<dbReference type="GO" id="GO:0016787">
    <property type="term" value="F:hydrolase activity"/>
    <property type="evidence" value="ECO:0007669"/>
    <property type="project" value="UniProtKB-KW"/>
</dbReference>
<dbReference type="SUPFAM" id="SSF141259">
    <property type="entry name" value="CarD-like"/>
    <property type="match status" value="1"/>
</dbReference>
<name>A0A1G2G5N9_9BACT</name>
<dbReference type="EMBL" id="MHNL01000006">
    <property type="protein sequence ID" value="OGZ45564.1"/>
    <property type="molecule type" value="Genomic_DNA"/>
</dbReference>
<reference evidence="11 12" key="1">
    <citation type="journal article" date="2016" name="Nat. Commun.">
        <title>Thousands of microbial genomes shed light on interconnected biogeochemical processes in an aquifer system.</title>
        <authorList>
            <person name="Anantharaman K."/>
            <person name="Brown C.T."/>
            <person name="Hug L.A."/>
            <person name="Sharon I."/>
            <person name="Castelle C.J."/>
            <person name="Probst A.J."/>
            <person name="Thomas B.C."/>
            <person name="Singh A."/>
            <person name="Wilkins M.J."/>
            <person name="Karaoz U."/>
            <person name="Brodie E.L."/>
            <person name="Williams K.H."/>
            <person name="Hubbard S.S."/>
            <person name="Banfield J.F."/>
        </authorList>
    </citation>
    <scope>NUCLEOTIDE SEQUENCE [LARGE SCALE GENOMIC DNA]</scope>
</reference>
<dbReference type="Proteomes" id="UP000177785">
    <property type="component" value="Unassembled WGS sequence"/>
</dbReference>
<dbReference type="InterPro" id="IPR041471">
    <property type="entry name" value="UvrB_inter"/>
</dbReference>
<dbReference type="Gene3D" id="3.30.2060.10">
    <property type="entry name" value="Penicillin-binding protein 1b domain"/>
    <property type="match status" value="1"/>
</dbReference>
<evidence type="ECO:0000259" key="10">
    <source>
        <dbReference type="PROSITE" id="PS51194"/>
    </source>
</evidence>
<evidence type="ECO:0000256" key="8">
    <source>
        <dbReference type="ARBA" id="ARBA00023204"/>
    </source>
</evidence>
<sequence>MSITPDTDNSLLIVGLTPQFLEKPVVWYEEHQREITQARIANRLWRDKTLVINTGITRKLSEFLRELHDIGYVTVITLEHPGELTRTGGTITIFPINTRHPWRIEFVGNTIESLIELPKIESKEEQKSPEAIRLLKKSKLEWLRAGDFVVHTDHGIGIYRGIITKNDKPYLALEYAAPQGKDAQADMLYVPEELTEKISAYIGFRTPSIHRLGTPAWEHTKKRVREDVIKLAQDLLRLYAERALVERPPYEPIPELEDQLAAGFAHDETPDQTTASEEILADMTKRQPMDRLLLADVGFGKTEMAVRAAFRAALGSRQVAIICPTTILCDQHYETFRERLKNFPVTVARLSRLDSKPAQRETLKKLATGSIDIVIATHRALSKDVVFKHLGLLVLDEEQRFGVKQKEHLKNIQHGIDVLSLSATPIPRTLNLALSRLREMSTISTPPPSRVAPKTFVLPYSTASIKSALETELDRKGQAYFLCNHIHKIPLAIKNLQKMLPRARIAAIHGRMSEEAIIAIMHAFREHHVDILVSTTIIENGLDISNANTLIVQDASRIGLSQAHQLRGRIGRGTTQSYAYFLYPARHLKEKAAQRLDALFRTQYLGSGQDIAMRDLEIRGAGNILGRDQSGRINQIGFNLYCQMLAETVEQLRR</sequence>
<dbReference type="SMART" id="SM01058">
    <property type="entry name" value="CarD_TRCF"/>
    <property type="match status" value="1"/>
</dbReference>
<evidence type="ECO:0000313" key="11">
    <source>
        <dbReference type="EMBL" id="OGZ45564.1"/>
    </source>
</evidence>
<dbReference type="PANTHER" id="PTHR47964:SF1">
    <property type="entry name" value="ATP-DEPENDENT DNA HELICASE HOMOLOG RECG, CHLOROPLASTIC"/>
    <property type="match status" value="1"/>
</dbReference>
<keyword evidence="4" id="KW-0378">Hydrolase</keyword>
<gene>
    <name evidence="11" type="ORF">A2756_00935</name>
</gene>
<dbReference type="InterPro" id="IPR001650">
    <property type="entry name" value="Helicase_C-like"/>
</dbReference>
<dbReference type="SMART" id="SM00490">
    <property type="entry name" value="HELICc"/>
    <property type="match status" value="1"/>
</dbReference>
<keyword evidence="5" id="KW-0347">Helicase</keyword>
<dbReference type="PROSITE" id="PS51194">
    <property type="entry name" value="HELICASE_CTER"/>
    <property type="match status" value="1"/>
</dbReference>
<keyword evidence="7" id="KW-0238">DNA-binding</keyword>
<dbReference type="GO" id="GO:0003678">
    <property type="term" value="F:DNA helicase activity"/>
    <property type="evidence" value="ECO:0007669"/>
    <property type="project" value="TreeGrafter"/>
</dbReference>
<keyword evidence="1" id="KW-0963">Cytoplasm</keyword>
<organism evidence="11 12">
    <name type="scientific">Candidatus Ryanbacteria bacterium RIFCSPHIGHO2_01_FULL_48_27</name>
    <dbReference type="NCBI Taxonomy" id="1802115"/>
    <lineage>
        <taxon>Bacteria</taxon>
        <taxon>Candidatus Ryaniibacteriota</taxon>
    </lineage>
</organism>
<accession>A0A1G2G5N9</accession>
<dbReference type="GO" id="GO:0006281">
    <property type="term" value="P:DNA repair"/>
    <property type="evidence" value="ECO:0007669"/>
    <property type="project" value="UniProtKB-KW"/>
</dbReference>
<evidence type="ECO:0000256" key="4">
    <source>
        <dbReference type="ARBA" id="ARBA00022801"/>
    </source>
</evidence>